<dbReference type="Gene3D" id="3.40.50.10610">
    <property type="entry name" value="ABC-type transport auxiliary lipoprotein component"/>
    <property type="match status" value="1"/>
</dbReference>
<dbReference type="GO" id="GO:0030288">
    <property type="term" value="C:outer membrane-bounded periplasmic space"/>
    <property type="evidence" value="ECO:0007669"/>
    <property type="project" value="InterPro"/>
</dbReference>
<proteinExistence type="predicted"/>
<evidence type="ECO:0000313" key="1">
    <source>
        <dbReference type="EMBL" id="RJP72407.1"/>
    </source>
</evidence>
<comment type="caution">
    <text evidence="1">The sequence shown here is derived from an EMBL/GenBank/DDBJ whole genome shotgun (WGS) entry which is preliminary data.</text>
</comment>
<dbReference type="AlphaFoldDB" id="A0A419F266"/>
<name>A0A419F266_9BACT</name>
<reference evidence="1 2" key="1">
    <citation type="journal article" date="2017" name="ISME J.">
        <title>Energy and carbon metabolisms in a deep terrestrial subsurface fluid microbial community.</title>
        <authorList>
            <person name="Momper L."/>
            <person name="Jungbluth S.P."/>
            <person name="Lee M.D."/>
            <person name="Amend J.P."/>
        </authorList>
    </citation>
    <scope>NUCLEOTIDE SEQUENCE [LARGE SCALE GENOMIC DNA]</scope>
    <source>
        <strain evidence="1">SURF_17</strain>
    </source>
</reference>
<gene>
    <name evidence="1" type="ORF">C4532_06005</name>
</gene>
<organism evidence="1 2">
    <name type="scientific">Candidatus Abyssobacteria bacterium SURF_17</name>
    <dbReference type="NCBI Taxonomy" id="2093361"/>
    <lineage>
        <taxon>Bacteria</taxon>
        <taxon>Pseudomonadati</taxon>
        <taxon>Candidatus Hydrogenedentota</taxon>
        <taxon>Candidatus Abyssobacteria</taxon>
    </lineage>
</organism>
<evidence type="ECO:0008006" key="3">
    <source>
        <dbReference type="Google" id="ProtNLM"/>
    </source>
</evidence>
<dbReference type="EMBL" id="QZKI01000045">
    <property type="protein sequence ID" value="RJP72407.1"/>
    <property type="molecule type" value="Genomic_DNA"/>
</dbReference>
<dbReference type="InterPro" id="IPR005534">
    <property type="entry name" value="Curli_assmbl/transp-comp_CsgG"/>
</dbReference>
<sequence>MPGTSEDQFVRQIQHGIMRGCNKTDLAGEQWEARVKTRVIRPAIAWFVLGIALSCWGCATGTQAFTNPEADLSAITRVAVIPFENYTSAQFAGEKVTTIYIAELLSSIAVDVVEPGEVARVLQKSNVIGSTLSQSDIKSVGASLQADTLIFGSVQEYGRERFRNESYPVVSVNVRWVDVNTGTIIFMGTASDQGSPKVPVIDVGEEQLFSVLTRNVCRKLIDMVE</sequence>
<dbReference type="Pfam" id="PF03783">
    <property type="entry name" value="CsgG"/>
    <property type="match status" value="1"/>
</dbReference>
<accession>A0A419F266</accession>
<dbReference type="Proteomes" id="UP000285961">
    <property type="component" value="Unassembled WGS sequence"/>
</dbReference>
<protein>
    <recommendedName>
        <fullName evidence="3">Penicillin-binding protein activator LpoB</fullName>
    </recommendedName>
</protein>
<evidence type="ECO:0000313" key="2">
    <source>
        <dbReference type="Proteomes" id="UP000285961"/>
    </source>
</evidence>